<comment type="caution">
    <text evidence="2">The sequence shown here is derived from an EMBL/GenBank/DDBJ whole genome shotgun (WGS) entry which is preliminary data.</text>
</comment>
<keyword evidence="3" id="KW-1185">Reference proteome</keyword>
<evidence type="ECO:0000256" key="1">
    <source>
        <dbReference type="SAM" id="MobiDB-lite"/>
    </source>
</evidence>
<proteinExistence type="predicted"/>
<feature type="compositionally biased region" description="Basic and acidic residues" evidence="1">
    <location>
        <begin position="44"/>
        <end position="54"/>
    </location>
</feature>
<gene>
    <name evidence="2" type="ORF">Bca52824_017826</name>
</gene>
<dbReference type="Proteomes" id="UP000886595">
    <property type="component" value="Unassembled WGS sequence"/>
</dbReference>
<protein>
    <submittedName>
        <fullName evidence="2">Uncharacterized protein</fullName>
    </submittedName>
</protein>
<feature type="region of interest" description="Disordered" evidence="1">
    <location>
        <begin position="1"/>
        <end position="55"/>
    </location>
</feature>
<accession>A0A8X7VNY3</accession>
<reference evidence="2 3" key="1">
    <citation type="submission" date="2020-02" db="EMBL/GenBank/DDBJ databases">
        <authorList>
            <person name="Ma Q."/>
            <person name="Huang Y."/>
            <person name="Song X."/>
            <person name="Pei D."/>
        </authorList>
    </citation>
    <scope>NUCLEOTIDE SEQUENCE [LARGE SCALE GENOMIC DNA]</scope>
    <source>
        <strain evidence="2">Sxm20200214</strain>
        <tissue evidence="2">Leaf</tissue>
    </source>
</reference>
<evidence type="ECO:0000313" key="3">
    <source>
        <dbReference type="Proteomes" id="UP000886595"/>
    </source>
</evidence>
<dbReference type="AlphaFoldDB" id="A0A8X7VNY3"/>
<evidence type="ECO:0000313" key="2">
    <source>
        <dbReference type="EMBL" id="KAG2314704.1"/>
    </source>
</evidence>
<dbReference type="EMBL" id="JAAMPC010000004">
    <property type="protein sequence ID" value="KAG2314704.1"/>
    <property type="molecule type" value="Genomic_DNA"/>
</dbReference>
<feature type="compositionally biased region" description="Basic and acidic residues" evidence="1">
    <location>
        <begin position="1"/>
        <end position="37"/>
    </location>
</feature>
<organism evidence="2 3">
    <name type="scientific">Brassica carinata</name>
    <name type="common">Ethiopian mustard</name>
    <name type="synonym">Abyssinian cabbage</name>
    <dbReference type="NCBI Taxonomy" id="52824"/>
    <lineage>
        <taxon>Eukaryota</taxon>
        <taxon>Viridiplantae</taxon>
        <taxon>Streptophyta</taxon>
        <taxon>Embryophyta</taxon>
        <taxon>Tracheophyta</taxon>
        <taxon>Spermatophyta</taxon>
        <taxon>Magnoliopsida</taxon>
        <taxon>eudicotyledons</taxon>
        <taxon>Gunneridae</taxon>
        <taxon>Pentapetalae</taxon>
        <taxon>rosids</taxon>
        <taxon>malvids</taxon>
        <taxon>Brassicales</taxon>
        <taxon>Brassicaceae</taxon>
        <taxon>Brassiceae</taxon>
        <taxon>Brassica</taxon>
    </lineage>
</organism>
<sequence>MISGEDCLRDGIDTRKKDKEKETEKEKETAPGDRNPKDQTWTVVREKHREDSGHGKMCGEWVDPVNCVILVAYCATCELMLA</sequence>
<name>A0A8X7VNY3_BRACI</name>